<evidence type="ECO:0000256" key="1">
    <source>
        <dbReference type="SAM" id="MobiDB-lite"/>
    </source>
</evidence>
<keyword evidence="2" id="KW-0472">Membrane</keyword>
<keyword evidence="2" id="KW-1133">Transmembrane helix</keyword>
<feature type="transmembrane region" description="Helical" evidence="2">
    <location>
        <begin position="144"/>
        <end position="173"/>
    </location>
</feature>
<feature type="transmembrane region" description="Helical" evidence="2">
    <location>
        <begin position="21"/>
        <end position="42"/>
    </location>
</feature>
<dbReference type="OrthoDB" id="3526581at2"/>
<accession>A0A378YQW1</accession>
<feature type="region of interest" description="Disordered" evidence="1">
    <location>
        <begin position="177"/>
        <end position="197"/>
    </location>
</feature>
<keyword evidence="4" id="KW-1185">Reference proteome</keyword>
<evidence type="ECO:0000256" key="2">
    <source>
        <dbReference type="SAM" id="Phobius"/>
    </source>
</evidence>
<evidence type="ECO:0000313" key="4">
    <source>
        <dbReference type="Proteomes" id="UP000255467"/>
    </source>
</evidence>
<protein>
    <submittedName>
        <fullName evidence="3">Uncharacterized protein</fullName>
    </submittedName>
</protein>
<dbReference type="Proteomes" id="UP000255467">
    <property type="component" value="Unassembled WGS sequence"/>
</dbReference>
<gene>
    <name evidence="3" type="ORF">NCTC1934_03835</name>
</gene>
<reference evidence="3 4" key="1">
    <citation type="submission" date="2018-06" db="EMBL/GenBank/DDBJ databases">
        <authorList>
            <consortium name="Pathogen Informatics"/>
            <person name="Doyle S."/>
        </authorList>
    </citation>
    <scope>NUCLEOTIDE SEQUENCE [LARGE SCALE GENOMIC DNA]</scope>
    <source>
        <strain evidence="3 4">NCTC1934</strain>
    </source>
</reference>
<evidence type="ECO:0000313" key="3">
    <source>
        <dbReference type="EMBL" id="SUA79532.1"/>
    </source>
</evidence>
<proteinExistence type="predicted"/>
<dbReference type="EMBL" id="UGRY01000002">
    <property type="protein sequence ID" value="SUA79532.1"/>
    <property type="molecule type" value="Genomic_DNA"/>
</dbReference>
<sequence length="197" mass="21032">MRNRRWRARSRATVHTPGERRAALILALVCLAVGYFFLHVLVDVAGHTTRALAASWAGRGDGAGMVTITGKTRTSGRSSGFTCWGDFTPEHAGPVRTGLRVHVHSCTPGDRVAVELVRGSPDSWNSASRVNQAYERGAGWAGNLIVTIFIGGFCLVLGLLFAIGGIAVLIGVLRPASRRPRGSPPSIRKRLGHSGSR</sequence>
<dbReference type="RefSeq" id="WP_039815954.1">
    <property type="nucleotide sequence ID" value="NZ_UGRY01000002.1"/>
</dbReference>
<keyword evidence="2" id="KW-0812">Transmembrane</keyword>
<name>A0A378YQW1_9NOCA</name>
<dbReference type="AlphaFoldDB" id="A0A378YQW1"/>
<organism evidence="3 4">
    <name type="scientific">Nocardia otitidiscaviarum</name>
    <dbReference type="NCBI Taxonomy" id="1823"/>
    <lineage>
        <taxon>Bacteria</taxon>
        <taxon>Bacillati</taxon>
        <taxon>Actinomycetota</taxon>
        <taxon>Actinomycetes</taxon>
        <taxon>Mycobacteriales</taxon>
        <taxon>Nocardiaceae</taxon>
        <taxon>Nocardia</taxon>
    </lineage>
</organism>